<keyword evidence="1" id="KW-0472">Membrane</keyword>
<evidence type="ECO:0000256" key="1">
    <source>
        <dbReference type="SAM" id="Phobius"/>
    </source>
</evidence>
<organism evidence="2 3">
    <name type="scientific">Mya arenaria</name>
    <name type="common">Soft-shell clam</name>
    <dbReference type="NCBI Taxonomy" id="6604"/>
    <lineage>
        <taxon>Eukaryota</taxon>
        <taxon>Metazoa</taxon>
        <taxon>Spiralia</taxon>
        <taxon>Lophotrochozoa</taxon>
        <taxon>Mollusca</taxon>
        <taxon>Bivalvia</taxon>
        <taxon>Autobranchia</taxon>
        <taxon>Heteroconchia</taxon>
        <taxon>Euheterodonta</taxon>
        <taxon>Imparidentia</taxon>
        <taxon>Neoheterodontei</taxon>
        <taxon>Myida</taxon>
        <taxon>Myoidea</taxon>
        <taxon>Myidae</taxon>
        <taxon>Mya</taxon>
    </lineage>
</organism>
<keyword evidence="1" id="KW-0812">Transmembrane</keyword>
<dbReference type="Proteomes" id="UP001164746">
    <property type="component" value="Chromosome 15"/>
</dbReference>
<evidence type="ECO:0000313" key="3">
    <source>
        <dbReference type="Proteomes" id="UP001164746"/>
    </source>
</evidence>
<keyword evidence="3" id="KW-1185">Reference proteome</keyword>
<keyword evidence="1" id="KW-1133">Transmembrane helix</keyword>
<protein>
    <submittedName>
        <fullName evidence="2">Uncharacterized protein</fullName>
    </submittedName>
</protein>
<gene>
    <name evidence="2" type="ORF">MAR_013104</name>
</gene>
<dbReference type="EMBL" id="CP111026">
    <property type="protein sequence ID" value="WAR27400.1"/>
    <property type="molecule type" value="Genomic_DNA"/>
</dbReference>
<accession>A0ABY7FYW7</accession>
<proteinExistence type="predicted"/>
<reference evidence="2" key="1">
    <citation type="submission" date="2022-11" db="EMBL/GenBank/DDBJ databases">
        <title>Centuries of genome instability and evolution in soft-shell clam transmissible cancer (bioRxiv).</title>
        <authorList>
            <person name="Hart S.F.M."/>
            <person name="Yonemitsu M.A."/>
            <person name="Giersch R.M."/>
            <person name="Beal B.F."/>
            <person name="Arriagada G."/>
            <person name="Davis B.W."/>
            <person name="Ostrander E.A."/>
            <person name="Goff S.P."/>
            <person name="Metzger M.J."/>
        </authorList>
    </citation>
    <scope>NUCLEOTIDE SEQUENCE</scope>
    <source>
        <strain evidence="2">MELC-2E11</strain>
        <tissue evidence="2">Siphon/mantle</tissue>
    </source>
</reference>
<sequence length="74" mass="7594">MSTAANPYTVPINVTGSFGRNFNTGRNNPTPKKQPLWKSATMATVAVAEVAAAAAAAAAVAVAVALYKRTSHGY</sequence>
<name>A0ABY7FYW7_MYAAR</name>
<evidence type="ECO:0000313" key="2">
    <source>
        <dbReference type="EMBL" id="WAR27400.1"/>
    </source>
</evidence>
<feature type="transmembrane region" description="Helical" evidence="1">
    <location>
        <begin position="42"/>
        <end position="67"/>
    </location>
</feature>